<protein>
    <submittedName>
        <fullName evidence="5">FadR family transcriptional regulator</fullName>
    </submittedName>
</protein>
<keyword evidence="6" id="KW-1185">Reference proteome</keyword>
<proteinExistence type="predicted"/>
<evidence type="ECO:0000256" key="2">
    <source>
        <dbReference type="ARBA" id="ARBA00023125"/>
    </source>
</evidence>
<evidence type="ECO:0000259" key="4">
    <source>
        <dbReference type="PROSITE" id="PS50949"/>
    </source>
</evidence>
<gene>
    <name evidence="5" type="ORF">HHL24_41565</name>
</gene>
<keyword evidence="1" id="KW-0805">Transcription regulation</keyword>
<organism evidence="5 6">
    <name type="scientific">Paraburkholderia polaris</name>
    <dbReference type="NCBI Taxonomy" id="2728848"/>
    <lineage>
        <taxon>Bacteria</taxon>
        <taxon>Pseudomonadati</taxon>
        <taxon>Pseudomonadota</taxon>
        <taxon>Betaproteobacteria</taxon>
        <taxon>Burkholderiales</taxon>
        <taxon>Burkholderiaceae</taxon>
        <taxon>Paraburkholderia</taxon>
    </lineage>
</organism>
<evidence type="ECO:0000256" key="1">
    <source>
        <dbReference type="ARBA" id="ARBA00023015"/>
    </source>
</evidence>
<dbReference type="Pfam" id="PF00392">
    <property type="entry name" value="GntR"/>
    <property type="match status" value="1"/>
</dbReference>
<reference evidence="5 6" key="1">
    <citation type="submission" date="2020-04" db="EMBL/GenBank/DDBJ databases">
        <title>Paraburkholderia sp. RP-4-7 isolated from soil.</title>
        <authorList>
            <person name="Dahal R.H."/>
        </authorList>
    </citation>
    <scope>NUCLEOTIDE SEQUENCE [LARGE SCALE GENOMIC DNA]</scope>
    <source>
        <strain evidence="5 6">RP-4-7</strain>
    </source>
</reference>
<dbReference type="Gene3D" id="1.20.120.530">
    <property type="entry name" value="GntR ligand-binding domain-like"/>
    <property type="match status" value="1"/>
</dbReference>
<name>A0A848IWV6_9BURK</name>
<comment type="caution">
    <text evidence="5">The sequence shown here is derived from an EMBL/GenBank/DDBJ whole genome shotgun (WGS) entry which is preliminary data.</text>
</comment>
<dbReference type="PRINTS" id="PR00035">
    <property type="entry name" value="HTHGNTR"/>
</dbReference>
<dbReference type="RefSeq" id="WP_169491078.1">
    <property type="nucleotide sequence ID" value="NZ_JABBGJ010000082.1"/>
</dbReference>
<keyword evidence="2" id="KW-0238">DNA-binding</keyword>
<dbReference type="InterPro" id="IPR036390">
    <property type="entry name" value="WH_DNA-bd_sf"/>
</dbReference>
<dbReference type="AlphaFoldDB" id="A0A848IWV6"/>
<dbReference type="InterPro" id="IPR011711">
    <property type="entry name" value="GntR_C"/>
</dbReference>
<dbReference type="CDD" id="cd07377">
    <property type="entry name" value="WHTH_GntR"/>
    <property type="match status" value="1"/>
</dbReference>
<dbReference type="PROSITE" id="PS50949">
    <property type="entry name" value="HTH_GNTR"/>
    <property type="match status" value="1"/>
</dbReference>
<feature type="domain" description="HTH gntR-type" evidence="4">
    <location>
        <begin position="2"/>
        <end position="70"/>
    </location>
</feature>
<dbReference type="InterPro" id="IPR036388">
    <property type="entry name" value="WH-like_DNA-bd_sf"/>
</dbReference>
<evidence type="ECO:0000313" key="6">
    <source>
        <dbReference type="Proteomes" id="UP000544134"/>
    </source>
</evidence>
<keyword evidence="3" id="KW-0804">Transcription</keyword>
<dbReference type="SUPFAM" id="SSF46785">
    <property type="entry name" value="Winged helix' DNA-binding domain"/>
    <property type="match status" value="1"/>
</dbReference>
<dbReference type="Pfam" id="PF07729">
    <property type="entry name" value="FCD"/>
    <property type="match status" value="1"/>
</dbReference>
<evidence type="ECO:0000313" key="5">
    <source>
        <dbReference type="EMBL" id="NMM04324.1"/>
    </source>
</evidence>
<evidence type="ECO:0000256" key="3">
    <source>
        <dbReference type="ARBA" id="ARBA00023163"/>
    </source>
</evidence>
<dbReference type="SMART" id="SM00345">
    <property type="entry name" value="HTH_GNTR"/>
    <property type="match status" value="1"/>
</dbReference>
<dbReference type="InterPro" id="IPR000524">
    <property type="entry name" value="Tscrpt_reg_HTH_GntR"/>
</dbReference>
<dbReference type="GO" id="GO:0003677">
    <property type="term" value="F:DNA binding"/>
    <property type="evidence" value="ECO:0007669"/>
    <property type="project" value="UniProtKB-KW"/>
</dbReference>
<dbReference type="Gene3D" id="1.10.10.10">
    <property type="entry name" value="Winged helix-like DNA-binding domain superfamily/Winged helix DNA-binding domain"/>
    <property type="match status" value="1"/>
</dbReference>
<sequence>MLKLHESIVADLIEAIVSGRHAPGTSLPNEIELAEARGVSRTAAREAMQKLQSLGLIEVRRRKGASVLPRSAWNLLDPTVLDVAVTYVADIEFFQALIEARLLIEPRAAELAAQRANDRDIKRIEAALTSMGAQAEGTRGPGWHDADLSFHTSIIDATGNWVLRQLIVTIRAALAAEIRVTGQHAASPKESLQLHRNVFEAIRRRQPAEAHAAMTWLLLSTRRDLDAMGCGEVLRAQG</sequence>
<dbReference type="SUPFAM" id="SSF48008">
    <property type="entry name" value="GntR ligand-binding domain-like"/>
    <property type="match status" value="1"/>
</dbReference>
<dbReference type="PANTHER" id="PTHR43537:SF44">
    <property type="entry name" value="GNTR FAMILY REGULATORY PROTEIN"/>
    <property type="match status" value="1"/>
</dbReference>
<dbReference type="PANTHER" id="PTHR43537">
    <property type="entry name" value="TRANSCRIPTIONAL REGULATOR, GNTR FAMILY"/>
    <property type="match status" value="1"/>
</dbReference>
<accession>A0A848IWV6</accession>
<dbReference type="SMART" id="SM00895">
    <property type="entry name" value="FCD"/>
    <property type="match status" value="1"/>
</dbReference>
<dbReference type="EMBL" id="JABBGJ010000082">
    <property type="protein sequence ID" value="NMM04324.1"/>
    <property type="molecule type" value="Genomic_DNA"/>
</dbReference>
<dbReference type="GO" id="GO:0003700">
    <property type="term" value="F:DNA-binding transcription factor activity"/>
    <property type="evidence" value="ECO:0007669"/>
    <property type="project" value="InterPro"/>
</dbReference>
<dbReference type="InterPro" id="IPR008920">
    <property type="entry name" value="TF_FadR/GntR_C"/>
</dbReference>
<dbReference type="Proteomes" id="UP000544134">
    <property type="component" value="Unassembled WGS sequence"/>
</dbReference>